<dbReference type="PANTHER" id="PTHR43095:SF2">
    <property type="entry name" value="GLUCONOKINASE"/>
    <property type="match status" value="1"/>
</dbReference>
<dbReference type="STRING" id="561061.SAMN05660862_0667"/>
<dbReference type="PIRSF" id="PIRSF000538">
    <property type="entry name" value="GlpK"/>
    <property type="match status" value="1"/>
</dbReference>
<dbReference type="Proteomes" id="UP000192980">
    <property type="component" value="Unassembled WGS sequence"/>
</dbReference>
<dbReference type="PANTHER" id="PTHR43095">
    <property type="entry name" value="SUGAR KINASE"/>
    <property type="match status" value="1"/>
</dbReference>
<sequence length="478" mass="52460">MEKRYFFGVDVGTQGARIVLVDQLGELVASEAQKFELLDTFRQEQSPLIWWTKTMEMLSSLTAELPTWVDKSDICAISVTSTSGTIIPLDKQNRPIHDALMYSDPRSAAQGERCQEIAKRYVKHGYTGFNASSGISKMCWFVDTFPERVDDIALWIHASDYIVGQLSGNYHTTDYTNVLKSGYDLETLEWPSFVCEELGLKRSWLQDVVPSGTVVGTLLPHLATALGLGEIAVVVGMTDGCATQMASGAVKPGDWNTTIGTTLVIKGVTKKNVIDPSGTVYSHRHPEGYWMPGGASNTGADWITIDFSDDLESLTIAAEALIPTGELAWPLRQEGERYPIMAPQARGFMPEGISRELLFAANLEGVAFIERLAYEMIEALSGEHVRAVYSAGGGSNSDVWLAMRASILNVPVYKCKEASGAFGAAIMAASHTYYDSLIAAAAAMTTIEKEVLPNPRLQPMYAQQYQCFKNKLKDLNYI</sequence>
<accession>A0A1X7IDC7</accession>
<proteinExistence type="inferred from homology"/>
<evidence type="ECO:0000313" key="6">
    <source>
        <dbReference type="EMBL" id="SMG12192.1"/>
    </source>
</evidence>
<keyword evidence="2" id="KW-0808">Transferase</keyword>
<name>A0A1X7IDC7_9SPHI</name>
<keyword evidence="7" id="KW-1185">Reference proteome</keyword>
<keyword evidence="3 6" id="KW-0418">Kinase</keyword>
<evidence type="ECO:0000256" key="3">
    <source>
        <dbReference type="ARBA" id="ARBA00022777"/>
    </source>
</evidence>
<protein>
    <submittedName>
        <fullName evidence="6">Sugar (Pentulose or hexulose) kinase</fullName>
    </submittedName>
</protein>
<comment type="similarity">
    <text evidence="1">Belongs to the FGGY kinase family.</text>
</comment>
<dbReference type="InterPro" id="IPR043129">
    <property type="entry name" value="ATPase_NBD"/>
</dbReference>
<evidence type="ECO:0000259" key="5">
    <source>
        <dbReference type="Pfam" id="PF02782"/>
    </source>
</evidence>
<dbReference type="InterPro" id="IPR050406">
    <property type="entry name" value="FGGY_Carb_Kinase"/>
</dbReference>
<dbReference type="CDD" id="cd07783">
    <property type="entry name" value="ASKHA_NBD_FGGY_SePSK_AtXK1-like"/>
    <property type="match status" value="1"/>
</dbReference>
<dbReference type="OrthoDB" id="9805576at2"/>
<dbReference type="Pfam" id="PF02782">
    <property type="entry name" value="FGGY_C"/>
    <property type="match status" value="1"/>
</dbReference>
<dbReference type="EMBL" id="FXAU01000001">
    <property type="protein sequence ID" value="SMG12192.1"/>
    <property type="molecule type" value="Genomic_DNA"/>
</dbReference>
<dbReference type="GO" id="GO:0016301">
    <property type="term" value="F:kinase activity"/>
    <property type="evidence" value="ECO:0007669"/>
    <property type="project" value="UniProtKB-KW"/>
</dbReference>
<organism evidence="6 7">
    <name type="scientific">Sphingobacterium psychroaquaticum</name>
    <dbReference type="NCBI Taxonomy" id="561061"/>
    <lineage>
        <taxon>Bacteria</taxon>
        <taxon>Pseudomonadati</taxon>
        <taxon>Bacteroidota</taxon>
        <taxon>Sphingobacteriia</taxon>
        <taxon>Sphingobacteriales</taxon>
        <taxon>Sphingobacteriaceae</taxon>
        <taxon>Sphingobacterium</taxon>
    </lineage>
</organism>
<evidence type="ECO:0000256" key="1">
    <source>
        <dbReference type="ARBA" id="ARBA00009156"/>
    </source>
</evidence>
<evidence type="ECO:0000256" key="2">
    <source>
        <dbReference type="ARBA" id="ARBA00022679"/>
    </source>
</evidence>
<evidence type="ECO:0000313" key="7">
    <source>
        <dbReference type="Proteomes" id="UP000192980"/>
    </source>
</evidence>
<feature type="domain" description="Carbohydrate kinase FGGY N-terminal" evidence="4">
    <location>
        <begin position="5"/>
        <end position="244"/>
    </location>
</feature>
<dbReference type="RefSeq" id="WP_085471525.1">
    <property type="nucleotide sequence ID" value="NZ_FXAU01000001.1"/>
</dbReference>
<dbReference type="Gene3D" id="3.30.420.40">
    <property type="match status" value="2"/>
</dbReference>
<dbReference type="GO" id="GO:0005975">
    <property type="term" value="P:carbohydrate metabolic process"/>
    <property type="evidence" value="ECO:0007669"/>
    <property type="project" value="InterPro"/>
</dbReference>
<gene>
    <name evidence="6" type="ORF">SAMN05660862_0667</name>
</gene>
<dbReference type="InterPro" id="IPR000577">
    <property type="entry name" value="Carb_kinase_FGGY"/>
</dbReference>
<dbReference type="Pfam" id="PF00370">
    <property type="entry name" value="FGGY_N"/>
    <property type="match status" value="1"/>
</dbReference>
<dbReference type="InterPro" id="IPR018485">
    <property type="entry name" value="FGGY_C"/>
</dbReference>
<evidence type="ECO:0000259" key="4">
    <source>
        <dbReference type="Pfam" id="PF00370"/>
    </source>
</evidence>
<dbReference type="AlphaFoldDB" id="A0A1X7IDC7"/>
<feature type="domain" description="Carbohydrate kinase FGGY C-terminal" evidence="5">
    <location>
        <begin position="257"/>
        <end position="429"/>
    </location>
</feature>
<dbReference type="SUPFAM" id="SSF53067">
    <property type="entry name" value="Actin-like ATPase domain"/>
    <property type="match status" value="2"/>
</dbReference>
<dbReference type="InterPro" id="IPR018484">
    <property type="entry name" value="FGGY_N"/>
</dbReference>
<reference evidence="6 7" key="1">
    <citation type="submission" date="2017-04" db="EMBL/GenBank/DDBJ databases">
        <authorList>
            <person name="Afonso C.L."/>
            <person name="Miller P.J."/>
            <person name="Scott M.A."/>
            <person name="Spackman E."/>
            <person name="Goraichik I."/>
            <person name="Dimitrov K.M."/>
            <person name="Suarez D.L."/>
            <person name="Swayne D.E."/>
        </authorList>
    </citation>
    <scope>NUCLEOTIDE SEQUENCE [LARGE SCALE GENOMIC DNA]</scope>
    <source>
        <strain evidence="6 7">DSM 22418</strain>
    </source>
</reference>